<accession>A0A554A4G8</accession>
<name>A0A554A4G8_9BACI</name>
<dbReference type="EMBL" id="VLXZ01000001">
    <property type="protein sequence ID" value="TSB48589.1"/>
    <property type="molecule type" value="Genomic_DNA"/>
</dbReference>
<protein>
    <submittedName>
        <fullName evidence="2">Uncharacterized protein</fullName>
    </submittedName>
</protein>
<sequence length="77" mass="8629">MRKIILTIFILSVFLFTVLGSVLVFGQMIGLFALQGSWVVGLDENLANTVYFMTSIAAFSGYLLSYFKKPKVKEVEN</sequence>
<reference evidence="2 3" key="1">
    <citation type="submission" date="2019-07" db="EMBL/GenBank/DDBJ databases">
        <authorList>
            <person name="Park Y.J."/>
            <person name="Jeong S.E."/>
            <person name="Jung H.S."/>
        </authorList>
    </citation>
    <scope>NUCLEOTIDE SEQUENCE [LARGE SCALE GENOMIC DNA]</scope>
    <source>
        <strain evidence="3">P16(2019)</strain>
    </source>
</reference>
<feature type="transmembrane region" description="Helical" evidence="1">
    <location>
        <begin position="50"/>
        <end position="67"/>
    </location>
</feature>
<evidence type="ECO:0000313" key="3">
    <source>
        <dbReference type="Proteomes" id="UP000318521"/>
    </source>
</evidence>
<dbReference type="Proteomes" id="UP000318521">
    <property type="component" value="Unassembled WGS sequence"/>
</dbReference>
<keyword evidence="1" id="KW-0812">Transmembrane</keyword>
<dbReference type="RefSeq" id="WP_143846933.1">
    <property type="nucleotide sequence ID" value="NZ_VLXZ01000001.1"/>
</dbReference>
<evidence type="ECO:0000313" key="2">
    <source>
        <dbReference type="EMBL" id="TSB48589.1"/>
    </source>
</evidence>
<gene>
    <name evidence="2" type="ORF">FN960_03280</name>
</gene>
<evidence type="ECO:0000256" key="1">
    <source>
        <dbReference type="SAM" id="Phobius"/>
    </source>
</evidence>
<proteinExistence type="predicted"/>
<keyword evidence="1" id="KW-1133">Transmembrane helix</keyword>
<keyword evidence="3" id="KW-1185">Reference proteome</keyword>
<dbReference type="OrthoDB" id="2931926at2"/>
<organism evidence="2 3">
    <name type="scientific">Alkalicoccobacillus porphyridii</name>
    <dbReference type="NCBI Taxonomy" id="2597270"/>
    <lineage>
        <taxon>Bacteria</taxon>
        <taxon>Bacillati</taxon>
        <taxon>Bacillota</taxon>
        <taxon>Bacilli</taxon>
        <taxon>Bacillales</taxon>
        <taxon>Bacillaceae</taxon>
        <taxon>Alkalicoccobacillus</taxon>
    </lineage>
</organism>
<keyword evidence="1" id="KW-0472">Membrane</keyword>
<comment type="caution">
    <text evidence="2">The sequence shown here is derived from an EMBL/GenBank/DDBJ whole genome shotgun (WGS) entry which is preliminary data.</text>
</comment>
<dbReference type="AlphaFoldDB" id="A0A554A4G8"/>